<dbReference type="Proteomes" id="UP000199060">
    <property type="component" value="Unassembled WGS sequence"/>
</dbReference>
<organism evidence="2 3">
    <name type="scientific">Algoriphagus faecimaris</name>
    <dbReference type="NCBI Taxonomy" id="686796"/>
    <lineage>
        <taxon>Bacteria</taxon>
        <taxon>Pseudomonadati</taxon>
        <taxon>Bacteroidota</taxon>
        <taxon>Cytophagia</taxon>
        <taxon>Cytophagales</taxon>
        <taxon>Cyclobacteriaceae</taxon>
        <taxon>Algoriphagus</taxon>
    </lineage>
</organism>
<proteinExistence type="predicted"/>
<keyword evidence="1" id="KW-0812">Transmembrane</keyword>
<dbReference type="EMBL" id="FNAC01000025">
    <property type="protein sequence ID" value="SDD34502.1"/>
    <property type="molecule type" value="Genomic_DNA"/>
</dbReference>
<accession>A0A1G6TZB2</accession>
<evidence type="ECO:0000256" key="1">
    <source>
        <dbReference type="SAM" id="Phobius"/>
    </source>
</evidence>
<name>A0A1G6TZB2_9BACT</name>
<gene>
    <name evidence="2" type="ORF">SAMN04488104_102533</name>
</gene>
<sequence>MIKNLFSFCPPFDLRLSAPYLISLAFGLVLIASLFCNPNQDDFADQHADISLSYLDSNYSGLGYLPTSNPFTWVYKNQQSFGDACQSVDWLYRKIWAVFQEIRVNDFSPKNRFDSILAQLHIFHFYF</sequence>
<reference evidence="3" key="1">
    <citation type="submission" date="2016-10" db="EMBL/GenBank/DDBJ databases">
        <authorList>
            <person name="Varghese N."/>
            <person name="Submissions S."/>
        </authorList>
    </citation>
    <scope>NUCLEOTIDE SEQUENCE [LARGE SCALE GENOMIC DNA]</scope>
    <source>
        <strain evidence="3">DSM 23095</strain>
    </source>
</reference>
<evidence type="ECO:0000313" key="2">
    <source>
        <dbReference type="EMBL" id="SDD34502.1"/>
    </source>
</evidence>
<dbReference type="STRING" id="686796.SAMN04488104_102533"/>
<keyword evidence="3" id="KW-1185">Reference proteome</keyword>
<dbReference type="AlphaFoldDB" id="A0A1G6TZB2"/>
<dbReference type="RefSeq" id="WP_087940003.1">
    <property type="nucleotide sequence ID" value="NZ_FNAC01000025.1"/>
</dbReference>
<keyword evidence="1" id="KW-1133">Transmembrane helix</keyword>
<keyword evidence="1" id="KW-0472">Membrane</keyword>
<feature type="transmembrane region" description="Helical" evidence="1">
    <location>
        <begin position="20"/>
        <end position="37"/>
    </location>
</feature>
<protein>
    <submittedName>
        <fullName evidence="2">Uncharacterized protein</fullName>
    </submittedName>
</protein>
<evidence type="ECO:0000313" key="3">
    <source>
        <dbReference type="Proteomes" id="UP000199060"/>
    </source>
</evidence>